<comment type="caution">
    <text evidence="8">The sequence shown here is derived from an EMBL/GenBank/DDBJ whole genome shotgun (WGS) entry which is preliminary data.</text>
</comment>
<dbReference type="InterPro" id="IPR036291">
    <property type="entry name" value="NAD(P)-bd_dom_sf"/>
</dbReference>
<evidence type="ECO:0000256" key="2">
    <source>
        <dbReference type="ARBA" id="ARBA00008072"/>
    </source>
</evidence>
<dbReference type="PANTHER" id="PTHR43350:SF2">
    <property type="entry name" value="GROES-LIKE ZINC-BINDING ALCOHOL DEHYDROGENASE FAMILY PROTEIN"/>
    <property type="match status" value="1"/>
</dbReference>
<feature type="domain" description="Alcohol dehydrogenase-like C-terminal" evidence="6">
    <location>
        <begin position="166"/>
        <end position="278"/>
    </location>
</feature>
<evidence type="ECO:0000313" key="9">
    <source>
        <dbReference type="Proteomes" id="UP001199525"/>
    </source>
</evidence>
<name>A0ABS8IIP3_9NOSO</name>
<keyword evidence="9" id="KW-1185">Reference proteome</keyword>
<evidence type="ECO:0000256" key="4">
    <source>
        <dbReference type="ARBA" id="ARBA00022833"/>
    </source>
</evidence>
<dbReference type="PANTHER" id="PTHR43350">
    <property type="entry name" value="NAD-DEPENDENT ALCOHOL DEHYDROGENASE"/>
    <property type="match status" value="1"/>
</dbReference>
<dbReference type="EMBL" id="JAIVFQ010000088">
    <property type="protein sequence ID" value="MCC5603675.1"/>
    <property type="molecule type" value="Genomic_DNA"/>
</dbReference>
<gene>
    <name evidence="8" type="ORF">LC586_32010</name>
</gene>
<dbReference type="SUPFAM" id="SSF50129">
    <property type="entry name" value="GroES-like"/>
    <property type="match status" value="1"/>
</dbReference>
<dbReference type="CDD" id="cd08242">
    <property type="entry name" value="MDR_like"/>
    <property type="match status" value="1"/>
</dbReference>
<protein>
    <submittedName>
        <fullName evidence="8">Alcohol dehydrogenase catalytic domain-containing protein</fullName>
    </submittedName>
</protein>
<evidence type="ECO:0000259" key="6">
    <source>
        <dbReference type="Pfam" id="PF00107"/>
    </source>
</evidence>
<proteinExistence type="inferred from homology"/>
<feature type="domain" description="Alcohol dehydrogenase-like N-terminal" evidence="7">
    <location>
        <begin position="24"/>
        <end position="127"/>
    </location>
</feature>
<evidence type="ECO:0000313" key="8">
    <source>
        <dbReference type="EMBL" id="MCC5603675.1"/>
    </source>
</evidence>
<reference evidence="8 9" key="1">
    <citation type="journal article" date="2021" name="Microorganisms">
        <title>Genome Evolution of Filamentous Cyanobacterium Nostoc Species: From Facultative Symbiosis to Free Living.</title>
        <authorList>
            <person name="Huo D."/>
            <person name="Li H."/>
            <person name="Cai F."/>
            <person name="Guo X."/>
            <person name="Qiao Z."/>
            <person name="Wang W."/>
            <person name="Yu G."/>
            <person name="Li R."/>
        </authorList>
    </citation>
    <scope>NUCLEOTIDE SEQUENCE [LARGE SCALE GENOMIC DNA]</scope>
    <source>
        <strain evidence="8 9">CHAB 5714</strain>
    </source>
</reference>
<evidence type="ECO:0000259" key="7">
    <source>
        <dbReference type="Pfam" id="PF08240"/>
    </source>
</evidence>
<dbReference type="InterPro" id="IPR013154">
    <property type="entry name" value="ADH-like_N"/>
</dbReference>
<dbReference type="InterPro" id="IPR013149">
    <property type="entry name" value="ADH-like_C"/>
</dbReference>
<dbReference type="Pfam" id="PF00107">
    <property type="entry name" value="ADH_zinc_N"/>
    <property type="match status" value="1"/>
</dbReference>
<evidence type="ECO:0000256" key="5">
    <source>
        <dbReference type="ARBA" id="ARBA00023002"/>
    </source>
</evidence>
<evidence type="ECO:0000256" key="1">
    <source>
        <dbReference type="ARBA" id="ARBA00001947"/>
    </source>
</evidence>
<comment type="similarity">
    <text evidence="2">Belongs to the zinc-containing alcohol dehydrogenase family.</text>
</comment>
<evidence type="ECO:0000256" key="3">
    <source>
        <dbReference type="ARBA" id="ARBA00022723"/>
    </source>
</evidence>
<dbReference type="RefSeq" id="WP_229489454.1">
    <property type="nucleotide sequence ID" value="NZ_JAIVFQ010000088.1"/>
</dbReference>
<keyword evidence="3" id="KW-0479">Metal-binding</keyword>
<keyword evidence="4" id="KW-0862">Zinc</keyword>
<sequence>MKGLWLENNQLQLRTDIAIPEPPQGEALVRVLCAGICNTDLELLRGYYPYTGILGHEFVGVVVQGPEHLVNQRVVGEINAVCGHCRFCRNGQSTHCENRTVLGIVNRNGAFGEYLCLPVENLHLVPDNVPTEVATFTEPIAAALEIQQQVSLHPNDRVLVVGDGKLGQLVAQTLALTGCELLAVGRHRDKLANLEARGIKTSLADTVTDGYFDISVECTGNPEGFAIARRALRPRGTLVLKSTYAGNLSLDASSLVVDEITLIGSRCGPFPPALQLLARGQVDVQPLIQASYPLIEGLAAFEHAQSRGVLKILLEIVDTPQP</sequence>
<dbReference type="InterPro" id="IPR011032">
    <property type="entry name" value="GroES-like_sf"/>
</dbReference>
<comment type="cofactor">
    <cofactor evidence="1">
        <name>Zn(2+)</name>
        <dbReference type="ChEBI" id="CHEBI:29105"/>
    </cofactor>
</comment>
<dbReference type="Gene3D" id="3.90.180.10">
    <property type="entry name" value="Medium-chain alcohol dehydrogenases, catalytic domain"/>
    <property type="match status" value="1"/>
</dbReference>
<dbReference type="Pfam" id="PF08240">
    <property type="entry name" value="ADH_N"/>
    <property type="match status" value="1"/>
</dbReference>
<keyword evidence="5" id="KW-0560">Oxidoreductase</keyword>
<accession>A0ABS8IIP3</accession>
<dbReference type="SUPFAM" id="SSF51735">
    <property type="entry name" value="NAD(P)-binding Rossmann-fold domains"/>
    <property type="match status" value="1"/>
</dbReference>
<dbReference type="Gene3D" id="3.40.50.720">
    <property type="entry name" value="NAD(P)-binding Rossmann-like Domain"/>
    <property type="match status" value="1"/>
</dbReference>
<dbReference type="Proteomes" id="UP001199525">
    <property type="component" value="Unassembled WGS sequence"/>
</dbReference>
<organism evidence="8 9">
    <name type="scientific">Nostoc favosum CHAB5714</name>
    <dbReference type="NCBI Taxonomy" id="2780399"/>
    <lineage>
        <taxon>Bacteria</taxon>
        <taxon>Bacillati</taxon>
        <taxon>Cyanobacteriota</taxon>
        <taxon>Cyanophyceae</taxon>
        <taxon>Nostocales</taxon>
        <taxon>Nostocaceae</taxon>
        <taxon>Nostoc</taxon>
        <taxon>Nostoc favosum</taxon>
    </lineage>
</organism>